<evidence type="ECO:0000256" key="2">
    <source>
        <dbReference type="SAM" id="MobiDB-lite"/>
    </source>
</evidence>
<evidence type="ECO:0000256" key="1">
    <source>
        <dbReference type="PROSITE-ProRule" id="PRU00176"/>
    </source>
</evidence>
<gene>
    <name evidence="4" type="ORF">PENTCL1PPCAC_13122</name>
</gene>
<dbReference type="PANTHER" id="PTHR23295:SF6">
    <property type="entry name" value="NEOSIN, ISOFORM A"/>
    <property type="match status" value="1"/>
</dbReference>
<organism evidence="4 5">
    <name type="scientific">Pristionchus entomophagus</name>
    <dbReference type="NCBI Taxonomy" id="358040"/>
    <lineage>
        <taxon>Eukaryota</taxon>
        <taxon>Metazoa</taxon>
        <taxon>Ecdysozoa</taxon>
        <taxon>Nematoda</taxon>
        <taxon>Chromadorea</taxon>
        <taxon>Rhabditida</taxon>
        <taxon>Rhabditina</taxon>
        <taxon>Diplogasteromorpha</taxon>
        <taxon>Diplogasteroidea</taxon>
        <taxon>Neodiplogasteridae</taxon>
        <taxon>Pristionchus</taxon>
    </lineage>
</organism>
<dbReference type="Gene3D" id="3.30.70.330">
    <property type="match status" value="1"/>
</dbReference>
<evidence type="ECO:0000313" key="5">
    <source>
        <dbReference type="Proteomes" id="UP001432027"/>
    </source>
</evidence>
<dbReference type="SMART" id="SM00360">
    <property type="entry name" value="RRM"/>
    <property type="match status" value="1"/>
</dbReference>
<dbReference type="EMBL" id="BTSX01000003">
    <property type="protein sequence ID" value="GMS90947.1"/>
    <property type="molecule type" value="Genomic_DNA"/>
</dbReference>
<feature type="non-terminal residue" evidence="4">
    <location>
        <position position="247"/>
    </location>
</feature>
<feature type="compositionally biased region" description="Gly residues" evidence="2">
    <location>
        <begin position="210"/>
        <end position="247"/>
    </location>
</feature>
<feature type="region of interest" description="Disordered" evidence="2">
    <location>
        <begin position="1"/>
        <end position="43"/>
    </location>
</feature>
<name>A0AAV5T9B2_9BILA</name>
<comment type="caution">
    <text evidence="4">The sequence shown here is derived from an EMBL/GenBank/DDBJ whole genome shotgun (WGS) entry which is preliminary data.</text>
</comment>
<sequence>EYPSWSDERDSYADASWSARGAGPPAPPAGVGNGYPGADPYSAPDPYANRGAAGYGGYDNRGSAGYGSSAGGGGGAMPSFIDSPYCRYGGGYTGGFGNKPAGAAKASEISFDTSSRDPAHLRARVFIGCLGNSAVVREDIIELCRPFGPLMAVTLFKQGYAFVQYEQAEDADTSCEVLNGKRWKGVNIDVHLAMEGLVRKTLPYKRGADGTPGRGGRGGGMGGGGGRGGGGGGRGGSGGGGGGGGGG</sequence>
<dbReference type="SUPFAM" id="SSF54928">
    <property type="entry name" value="RNA-binding domain, RBD"/>
    <property type="match status" value="1"/>
</dbReference>
<evidence type="ECO:0000259" key="3">
    <source>
        <dbReference type="PROSITE" id="PS50102"/>
    </source>
</evidence>
<protein>
    <recommendedName>
        <fullName evidence="3">RRM domain-containing protein</fullName>
    </recommendedName>
</protein>
<dbReference type="InterPro" id="IPR000504">
    <property type="entry name" value="RRM_dom"/>
</dbReference>
<dbReference type="AlphaFoldDB" id="A0AAV5T9B2"/>
<feature type="compositionally biased region" description="Basic and acidic residues" evidence="2">
    <location>
        <begin position="1"/>
        <end position="12"/>
    </location>
</feature>
<accession>A0AAV5T9B2</accession>
<dbReference type="PROSITE" id="PS50102">
    <property type="entry name" value="RRM"/>
    <property type="match status" value="1"/>
</dbReference>
<reference evidence="4" key="1">
    <citation type="submission" date="2023-10" db="EMBL/GenBank/DDBJ databases">
        <title>Genome assembly of Pristionchus species.</title>
        <authorList>
            <person name="Yoshida K."/>
            <person name="Sommer R.J."/>
        </authorList>
    </citation>
    <scope>NUCLEOTIDE SEQUENCE</scope>
    <source>
        <strain evidence="4">RS0144</strain>
    </source>
</reference>
<proteinExistence type="predicted"/>
<feature type="domain" description="RRM" evidence="3">
    <location>
        <begin position="123"/>
        <end position="195"/>
    </location>
</feature>
<dbReference type="Proteomes" id="UP001432027">
    <property type="component" value="Unassembled WGS sequence"/>
</dbReference>
<dbReference type="PANTHER" id="PTHR23295">
    <property type="entry name" value="NUCLEAR RECEPTOR COACTIVATOR 5-RELATED"/>
    <property type="match status" value="1"/>
</dbReference>
<dbReference type="InterPro" id="IPR012677">
    <property type="entry name" value="Nucleotide-bd_a/b_plait_sf"/>
</dbReference>
<keyword evidence="1" id="KW-0694">RNA-binding</keyword>
<dbReference type="GO" id="GO:0003723">
    <property type="term" value="F:RNA binding"/>
    <property type="evidence" value="ECO:0007669"/>
    <property type="project" value="UniProtKB-UniRule"/>
</dbReference>
<dbReference type="InterPro" id="IPR035979">
    <property type="entry name" value="RBD_domain_sf"/>
</dbReference>
<keyword evidence="5" id="KW-1185">Reference proteome</keyword>
<feature type="non-terminal residue" evidence="4">
    <location>
        <position position="1"/>
    </location>
</feature>
<dbReference type="Pfam" id="PF00076">
    <property type="entry name" value="RRM_1"/>
    <property type="match status" value="1"/>
</dbReference>
<evidence type="ECO:0000313" key="4">
    <source>
        <dbReference type="EMBL" id="GMS90947.1"/>
    </source>
</evidence>
<dbReference type="InterPro" id="IPR052600">
    <property type="entry name" value="Nuc_rcpt_coact/corep"/>
</dbReference>
<feature type="region of interest" description="Disordered" evidence="2">
    <location>
        <begin position="203"/>
        <end position="247"/>
    </location>
</feature>